<evidence type="ECO:0008006" key="3">
    <source>
        <dbReference type="Google" id="ProtNLM"/>
    </source>
</evidence>
<dbReference type="Proteomes" id="UP001596087">
    <property type="component" value="Unassembled WGS sequence"/>
</dbReference>
<evidence type="ECO:0000313" key="1">
    <source>
        <dbReference type="EMBL" id="MFC5178433.1"/>
    </source>
</evidence>
<comment type="caution">
    <text evidence="1">The sequence shown here is derived from an EMBL/GenBank/DDBJ whole genome shotgun (WGS) entry which is preliminary data.</text>
</comment>
<reference evidence="2" key="1">
    <citation type="journal article" date="2019" name="Int. J. Syst. Evol. Microbiol.">
        <title>The Global Catalogue of Microorganisms (GCM) 10K type strain sequencing project: providing services to taxonomists for standard genome sequencing and annotation.</title>
        <authorList>
            <consortium name="The Broad Institute Genomics Platform"/>
            <consortium name="The Broad Institute Genome Sequencing Center for Infectious Disease"/>
            <person name="Wu L."/>
            <person name="Ma J."/>
        </authorList>
    </citation>
    <scope>NUCLEOTIDE SEQUENCE [LARGE SCALE GENOMIC DNA]</scope>
    <source>
        <strain evidence="2">DFY41</strain>
    </source>
</reference>
<keyword evidence="2" id="KW-1185">Reference proteome</keyword>
<gene>
    <name evidence="1" type="ORF">ACFPGP_17275</name>
</gene>
<sequence length="91" mass="9478">MTIESLLGGLGSAALSTGGVISAAEARRLACAAGIIPAVLGGTSQVLDLGRRRRFHTESPNASRWHLRDRGCTANGCDRPPSACQARHDIP</sequence>
<proteinExistence type="predicted"/>
<protein>
    <recommendedName>
        <fullName evidence="3">HNH endonuclease</fullName>
    </recommendedName>
</protein>
<name>A0ABW0BN50_9ACTN</name>
<evidence type="ECO:0000313" key="2">
    <source>
        <dbReference type="Proteomes" id="UP001596087"/>
    </source>
</evidence>
<organism evidence="1 2">
    <name type="scientific">Nocardioides taihuensis</name>
    <dbReference type="NCBI Taxonomy" id="1835606"/>
    <lineage>
        <taxon>Bacteria</taxon>
        <taxon>Bacillati</taxon>
        <taxon>Actinomycetota</taxon>
        <taxon>Actinomycetes</taxon>
        <taxon>Propionibacteriales</taxon>
        <taxon>Nocardioidaceae</taxon>
        <taxon>Nocardioides</taxon>
    </lineage>
</organism>
<dbReference type="EMBL" id="JBHSKD010000024">
    <property type="protein sequence ID" value="MFC5178433.1"/>
    <property type="molecule type" value="Genomic_DNA"/>
</dbReference>
<accession>A0ABW0BN50</accession>
<dbReference type="RefSeq" id="WP_378592034.1">
    <property type="nucleotide sequence ID" value="NZ_JBHSKD010000024.1"/>
</dbReference>